<dbReference type="RefSeq" id="WP_188313459.1">
    <property type="nucleotide sequence ID" value="NZ_JABTCG010000002.1"/>
</dbReference>
<keyword evidence="2" id="KW-1185">Reference proteome</keyword>
<reference evidence="1 2" key="1">
    <citation type="submission" date="2020-05" db="EMBL/GenBank/DDBJ databases">
        <title>The draft genome sequence of Maribacter arenosus CAU 1321.</title>
        <authorList>
            <person name="Mu L."/>
        </authorList>
    </citation>
    <scope>NUCLEOTIDE SEQUENCE [LARGE SCALE GENOMIC DNA]</scope>
    <source>
        <strain evidence="1 2">CAU 1321</strain>
    </source>
</reference>
<protein>
    <submittedName>
        <fullName evidence="1">Uncharacterized protein</fullName>
    </submittedName>
</protein>
<evidence type="ECO:0000313" key="1">
    <source>
        <dbReference type="EMBL" id="MBD0850328.1"/>
    </source>
</evidence>
<organism evidence="1 2">
    <name type="scientific">Maribacter arenosus</name>
    <dbReference type="NCBI Taxonomy" id="1854708"/>
    <lineage>
        <taxon>Bacteria</taxon>
        <taxon>Pseudomonadati</taxon>
        <taxon>Bacteroidota</taxon>
        <taxon>Flavobacteriia</taxon>
        <taxon>Flavobacteriales</taxon>
        <taxon>Flavobacteriaceae</taxon>
        <taxon>Maribacter</taxon>
    </lineage>
</organism>
<comment type="caution">
    <text evidence="1">The sequence shown here is derived from an EMBL/GenBank/DDBJ whole genome shotgun (WGS) entry which is preliminary data.</text>
</comment>
<dbReference type="Proteomes" id="UP000598350">
    <property type="component" value="Unassembled WGS sequence"/>
</dbReference>
<dbReference type="EMBL" id="JABTCG010000002">
    <property type="protein sequence ID" value="MBD0850328.1"/>
    <property type="molecule type" value="Genomic_DNA"/>
</dbReference>
<name>A0ABR7V9I5_9FLAO</name>
<sequence length="76" mass="8822">MPILGKLIKLGHFKEEYPEGSLSRHNEKEKKIKTSMLEEEMFIGSIFIGDVSNFDLLEKNKREENLGRLGHGYLEE</sequence>
<gene>
    <name evidence="1" type="ORF">HPE63_06570</name>
</gene>
<accession>A0ABR7V9I5</accession>
<evidence type="ECO:0000313" key="2">
    <source>
        <dbReference type="Proteomes" id="UP000598350"/>
    </source>
</evidence>
<proteinExistence type="predicted"/>